<accession>A0A1F8F9Y3</accession>
<name>A0A1F8F9Y3_9BACT</name>
<dbReference type="EMBL" id="MGJP01000045">
    <property type="protein sequence ID" value="OGN09059.1"/>
    <property type="molecule type" value="Genomic_DNA"/>
</dbReference>
<evidence type="ECO:0000313" key="1">
    <source>
        <dbReference type="EMBL" id="OGN09059.1"/>
    </source>
</evidence>
<comment type="caution">
    <text evidence="1">The sequence shown here is derived from an EMBL/GenBank/DDBJ whole genome shotgun (WGS) entry which is preliminary data.</text>
</comment>
<gene>
    <name evidence="1" type="ORF">A3J46_06090</name>
</gene>
<evidence type="ECO:0000313" key="2">
    <source>
        <dbReference type="Proteomes" id="UP000177167"/>
    </source>
</evidence>
<dbReference type="Proteomes" id="UP000177167">
    <property type="component" value="Unassembled WGS sequence"/>
</dbReference>
<organism evidence="1 2">
    <name type="scientific">Candidatus Yanofskybacteria bacterium RIFCSPHIGHO2_02_FULL_41_11</name>
    <dbReference type="NCBI Taxonomy" id="1802675"/>
    <lineage>
        <taxon>Bacteria</taxon>
        <taxon>Candidatus Yanofskyibacteriota</taxon>
    </lineage>
</organism>
<evidence type="ECO:0008006" key="3">
    <source>
        <dbReference type="Google" id="ProtNLM"/>
    </source>
</evidence>
<reference evidence="1 2" key="1">
    <citation type="journal article" date="2016" name="Nat. Commun.">
        <title>Thousands of microbial genomes shed light on interconnected biogeochemical processes in an aquifer system.</title>
        <authorList>
            <person name="Anantharaman K."/>
            <person name="Brown C.T."/>
            <person name="Hug L.A."/>
            <person name="Sharon I."/>
            <person name="Castelle C.J."/>
            <person name="Probst A.J."/>
            <person name="Thomas B.C."/>
            <person name="Singh A."/>
            <person name="Wilkins M.J."/>
            <person name="Karaoz U."/>
            <person name="Brodie E.L."/>
            <person name="Williams K.H."/>
            <person name="Hubbard S.S."/>
            <person name="Banfield J.F."/>
        </authorList>
    </citation>
    <scope>NUCLEOTIDE SEQUENCE [LARGE SCALE GENOMIC DNA]</scope>
</reference>
<protein>
    <recommendedName>
        <fullName evidence="3">Resolvase HTH domain-containing protein</fullName>
    </recommendedName>
</protein>
<sequence length="229" mass="26790">MAKPLLKLKARKLRKRGKSIKDIAKSLSVSTGTASLWCNDIFLTKEQAYRLHIKCIKGQERGRILASEVLRQRRLNKIRQYEDEGLNQFKKITKNEFYSAGLALYSAEGAKKSRRVMFTNSDPKIIKFMTSWFKEFYNINISKMTCSVLINISHKHREKEIKKFWSKQLDMPISQFRKTKLVKPKNKKIYDNPQDYYGTFTFAVVKSTDLCYKILGQIYGMLTTVYGIK</sequence>
<dbReference type="AlphaFoldDB" id="A0A1F8F9Y3"/>
<proteinExistence type="predicted"/>